<dbReference type="InterPro" id="IPR020855">
    <property type="entry name" value="Ureohydrolase_Mn_BS"/>
</dbReference>
<dbReference type="EC" id="3.5.3.11" evidence="5"/>
<dbReference type="InterPro" id="IPR006035">
    <property type="entry name" value="Ureohydrolase"/>
</dbReference>
<dbReference type="PANTHER" id="PTHR11358">
    <property type="entry name" value="ARGINASE/AGMATINASE"/>
    <property type="match status" value="1"/>
</dbReference>
<dbReference type="PRINTS" id="PR00116">
    <property type="entry name" value="ARGINASE"/>
</dbReference>
<comment type="caution">
    <text evidence="5">The sequence shown here is derived from an EMBL/GenBank/DDBJ whole genome shotgun (WGS) entry which is preliminary data.</text>
</comment>
<dbReference type="NCBIfam" id="TIGR01230">
    <property type="entry name" value="agmatinase"/>
    <property type="match status" value="1"/>
</dbReference>
<dbReference type="Gene3D" id="3.40.800.10">
    <property type="entry name" value="Ureohydrolase domain"/>
    <property type="match status" value="1"/>
</dbReference>
<evidence type="ECO:0000256" key="2">
    <source>
        <dbReference type="ARBA" id="ARBA00022723"/>
    </source>
</evidence>
<dbReference type="PROSITE" id="PS51409">
    <property type="entry name" value="ARGINASE_2"/>
    <property type="match status" value="1"/>
</dbReference>
<keyword evidence="3 4" id="KW-0378">Hydrolase</keyword>
<evidence type="ECO:0000313" key="5">
    <source>
        <dbReference type="EMBL" id="MED3562472.1"/>
    </source>
</evidence>
<gene>
    <name evidence="5" type="primary">speB</name>
    <name evidence="5" type="ORF">P4447_08385</name>
</gene>
<dbReference type="GO" id="GO:0008783">
    <property type="term" value="F:agmatinase activity"/>
    <property type="evidence" value="ECO:0007669"/>
    <property type="project" value="UniProtKB-EC"/>
</dbReference>
<dbReference type="InterPro" id="IPR005925">
    <property type="entry name" value="Agmatinase-rel"/>
</dbReference>
<organism evidence="5 6">
    <name type="scientific">Bacillus xiapuensis</name>
    <dbReference type="NCBI Taxonomy" id="2014075"/>
    <lineage>
        <taxon>Bacteria</taxon>
        <taxon>Bacillati</taxon>
        <taxon>Bacillota</taxon>
        <taxon>Bacilli</taxon>
        <taxon>Bacillales</taxon>
        <taxon>Bacillaceae</taxon>
        <taxon>Bacillus</taxon>
    </lineage>
</organism>
<protein>
    <submittedName>
        <fullName evidence="5">Agmatinase</fullName>
        <ecNumber evidence="5">3.5.3.11</ecNumber>
    </submittedName>
</protein>
<evidence type="ECO:0000313" key="6">
    <source>
        <dbReference type="Proteomes" id="UP001330749"/>
    </source>
</evidence>
<evidence type="ECO:0000256" key="1">
    <source>
        <dbReference type="ARBA" id="ARBA00009227"/>
    </source>
</evidence>
<dbReference type="EMBL" id="JARMQG010000088">
    <property type="protein sequence ID" value="MED3562472.1"/>
    <property type="molecule type" value="Genomic_DNA"/>
</dbReference>
<sequence>MKKVNEMIQEKTIWAGLNRPGLSIDEADVVVFGIPYDGGVSFRSGASEGPRAIREITYTIPPTTERWEDLSSLQILDLGDVSGVNREELFQQAEEMAYAAVKSGKLFTMIGGDHSTTIPVMRGVDRAIDKPFGIIHIDAHFDLCHEMGGDLLSHGSTERRALELTNVPDTKSIFFVGIRSVESEELEFIEQHDMNIIKSMDVRHNGVASTLEAIKAEMSRFENIYLTVDIDSLDPAYAPGTGTPQFGGLDSRELLDLLYGIFELPIIGFDVVEVSPKLDESSIAVFAARKILTECWGHHLRKGKQIGGKY</sequence>
<dbReference type="Proteomes" id="UP001330749">
    <property type="component" value="Unassembled WGS sequence"/>
</dbReference>
<keyword evidence="2" id="KW-0479">Metal-binding</keyword>
<dbReference type="RefSeq" id="WP_327967403.1">
    <property type="nucleotide sequence ID" value="NZ_JARMQG010000088.1"/>
</dbReference>
<evidence type="ECO:0000256" key="4">
    <source>
        <dbReference type="RuleBase" id="RU003684"/>
    </source>
</evidence>
<dbReference type="PIRSF" id="PIRSF036979">
    <property type="entry name" value="Arginase"/>
    <property type="match status" value="1"/>
</dbReference>
<reference evidence="5 6" key="1">
    <citation type="submission" date="2023-03" db="EMBL/GenBank/DDBJ databases">
        <title>Bacillus Genome Sequencing.</title>
        <authorList>
            <person name="Dunlap C."/>
        </authorList>
    </citation>
    <scope>NUCLEOTIDE SEQUENCE [LARGE SCALE GENOMIC DNA]</scope>
    <source>
        <strain evidence="5 6">B-14544</strain>
    </source>
</reference>
<dbReference type="SUPFAM" id="SSF52768">
    <property type="entry name" value="Arginase/deacetylase"/>
    <property type="match status" value="1"/>
</dbReference>
<comment type="similarity">
    <text evidence="1">Belongs to the arginase family. Agmatinase subfamily.</text>
</comment>
<dbReference type="CDD" id="cd09990">
    <property type="entry name" value="Agmatinase-like"/>
    <property type="match status" value="1"/>
</dbReference>
<accession>A0ABU6N8D1</accession>
<name>A0ABU6N8D1_9BACI</name>
<proteinExistence type="inferred from homology"/>
<dbReference type="PANTHER" id="PTHR11358:SF26">
    <property type="entry name" value="GUANIDINO ACID HYDROLASE, MITOCHONDRIAL"/>
    <property type="match status" value="1"/>
</dbReference>
<dbReference type="PROSITE" id="PS01053">
    <property type="entry name" value="ARGINASE_1"/>
    <property type="match status" value="1"/>
</dbReference>
<dbReference type="InterPro" id="IPR023696">
    <property type="entry name" value="Ureohydrolase_dom_sf"/>
</dbReference>
<keyword evidence="6" id="KW-1185">Reference proteome</keyword>
<evidence type="ECO:0000256" key="3">
    <source>
        <dbReference type="ARBA" id="ARBA00022801"/>
    </source>
</evidence>
<dbReference type="Pfam" id="PF00491">
    <property type="entry name" value="Arginase"/>
    <property type="match status" value="1"/>
</dbReference>